<dbReference type="PANTHER" id="PTHR12459:SF19">
    <property type="entry name" value="TRANSMEMBRANE PROTEIN 135 N-TERMINAL DOMAIN-CONTAINING PROTEIN"/>
    <property type="match status" value="1"/>
</dbReference>
<accession>A0A9Q5N7B9</accession>
<protein>
    <submittedName>
        <fullName evidence="2">Uncharacterized protein</fullName>
    </submittedName>
</protein>
<gene>
    <name evidence="2" type="ORF">A7U60_g3078</name>
</gene>
<keyword evidence="3" id="KW-1185">Reference proteome</keyword>
<keyword evidence="1" id="KW-0812">Transmembrane</keyword>
<evidence type="ECO:0000313" key="2">
    <source>
        <dbReference type="EMBL" id="OCB89730.1"/>
    </source>
</evidence>
<sequence length="393" mass="44923">MHRNRQLPNPPTRIYIRDKNSLKVLLSALAIVVSARAIPILLAQIRRKRHKPWKSVVDESAVRIALFPALLPRVYRYLRYRFGSPGSAELLSSTLLTLLPPSWRIHVVLYAASSALYHSGKPSRWRPYLPPAWILNVVGNAYLLWAFLFQSEGFPHAYERVIFSNSTHYVPPSMKKAELEEILQNATFSETSLDNRNPKRRHNYELCEKLHPQEPSCFKNYLFACLSESLKTSWWVGAFSALSFLLSKRRESNACVAKMVICDDTRDDICIRQCYHCLGNDLFAPAYPTQGVAKENSRILPKEWLRRTRWLINASIASLWILILPDKRRVEISLYVARLAALCAWRTWRLHGGASIPSGDIALFALSWLQLTRLSMKGEKISGLVGLALAKIQ</sequence>
<dbReference type="InterPro" id="IPR026749">
    <property type="entry name" value="Tmem135"/>
</dbReference>
<organism evidence="2 3">
    <name type="scientific">Sanghuangporus baumii</name>
    <name type="common">Phellinus baumii</name>
    <dbReference type="NCBI Taxonomy" id="108892"/>
    <lineage>
        <taxon>Eukaryota</taxon>
        <taxon>Fungi</taxon>
        <taxon>Dikarya</taxon>
        <taxon>Basidiomycota</taxon>
        <taxon>Agaricomycotina</taxon>
        <taxon>Agaricomycetes</taxon>
        <taxon>Hymenochaetales</taxon>
        <taxon>Hymenochaetaceae</taxon>
        <taxon>Sanghuangporus</taxon>
    </lineage>
</organism>
<proteinExistence type="predicted"/>
<dbReference type="AlphaFoldDB" id="A0A9Q5N7B9"/>
<keyword evidence="1" id="KW-1133">Transmembrane helix</keyword>
<reference evidence="2" key="1">
    <citation type="submission" date="2016-06" db="EMBL/GenBank/DDBJ databases">
        <title>Draft Genome sequence of the fungus Inonotus baumii.</title>
        <authorList>
            <person name="Zhu H."/>
            <person name="Lin W."/>
        </authorList>
    </citation>
    <scope>NUCLEOTIDE SEQUENCE</scope>
    <source>
        <strain evidence="2">821</strain>
    </source>
</reference>
<evidence type="ECO:0000256" key="1">
    <source>
        <dbReference type="SAM" id="Phobius"/>
    </source>
</evidence>
<dbReference type="Proteomes" id="UP000757232">
    <property type="component" value="Unassembled WGS sequence"/>
</dbReference>
<keyword evidence="1" id="KW-0472">Membrane</keyword>
<comment type="caution">
    <text evidence="2">The sequence shown here is derived from an EMBL/GenBank/DDBJ whole genome shotgun (WGS) entry which is preliminary data.</text>
</comment>
<dbReference type="EMBL" id="LNZH02000150">
    <property type="protein sequence ID" value="OCB89730.1"/>
    <property type="molecule type" value="Genomic_DNA"/>
</dbReference>
<dbReference type="PANTHER" id="PTHR12459">
    <property type="entry name" value="TRANSMEMBRANE PROTEIN 135-RELATED"/>
    <property type="match status" value="1"/>
</dbReference>
<evidence type="ECO:0000313" key="3">
    <source>
        <dbReference type="Proteomes" id="UP000757232"/>
    </source>
</evidence>
<name>A0A9Q5N7B9_SANBA</name>
<dbReference type="OrthoDB" id="3247964at2759"/>
<feature type="transmembrane region" description="Helical" evidence="1">
    <location>
        <begin position="21"/>
        <end position="41"/>
    </location>
</feature>